<dbReference type="SUPFAM" id="SSF51182">
    <property type="entry name" value="RmlC-like cupins"/>
    <property type="match status" value="1"/>
</dbReference>
<dbReference type="Gene3D" id="1.10.10.60">
    <property type="entry name" value="Homeodomain-like"/>
    <property type="match status" value="1"/>
</dbReference>
<evidence type="ECO:0000256" key="3">
    <source>
        <dbReference type="ARBA" id="ARBA00023163"/>
    </source>
</evidence>
<reference evidence="6" key="1">
    <citation type="journal article" date="2019" name="Int. J. Syst. Evol. Microbiol.">
        <title>The Global Catalogue of Microorganisms (GCM) 10K type strain sequencing project: providing services to taxonomists for standard genome sequencing and annotation.</title>
        <authorList>
            <consortium name="The Broad Institute Genomics Platform"/>
            <consortium name="The Broad Institute Genome Sequencing Center for Infectious Disease"/>
            <person name="Wu L."/>
            <person name="Ma J."/>
        </authorList>
    </citation>
    <scope>NUCLEOTIDE SEQUENCE [LARGE SCALE GENOMIC DNA]</scope>
    <source>
        <strain evidence="6">JCM 31921</strain>
    </source>
</reference>
<organism evidence="5 6">
    <name type="scientific">Rurimicrobium arvi</name>
    <dbReference type="NCBI Taxonomy" id="2049916"/>
    <lineage>
        <taxon>Bacteria</taxon>
        <taxon>Pseudomonadati</taxon>
        <taxon>Bacteroidota</taxon>
        <taxon>Chitinophagia</taxon>
        <taxon>Chitinophagales</taxon>
        <taxon>Chitinophagaceae</taxon>
        <taxon>Rurimicrobium</taxon>
    </lineage>
</organism>
<keyword evidence="2" id="KW-0238">DNA-binding</keyword>
<dbReference type="EMBL" id="BAABEZ010000001">
    <property type="protein sequence ID" value="GAA4448794.1"/>
    <property type="molecule type" value="Genomic_DNA"/>
</dbReference>
<sequence length="290" mass="32407">MPVRSRNIPVNSLTDGIGSGIMIDRSVISKADFVSAQQYEEATQAHRDEGHTFHFLERGALVMEIDFREHLLKAPCIVYMHPSQVHRILDFKNITVCSLAIGDDQLHTGYAALLEQLSPALPLRPGKAELAMLSDICALCLRIAADKGNRLHDALLRDSCNTLVAYIASLLSKQDRLQGNASRQTQIANSFKQLLDEHYKTLKRPAAYADMLHISVPYLNECVRHATGLSASQQIQDRIVLEAKRLLFHTGKSVKEIASELGYTDYPYFSRLFTKATGMSALTFRSKNHV</sequence>
<dbReference type="InterPro" id="IPR009057">
    <property type="entry name" value="Homeodomain-like_sf"/>
</dbReference>
<evidence type="ECO:0000259" key="4">
    <source>
        <dbReference type="PROSITE" id="PS01124"/>
    </source>
</evidence>
<comment type="caution">
    <text evidence="5">The sequence shown here is derived from an EMBL/GenBank/DDBJ whole genome shotgun (WGS) entry which is preliminary data.</text>
</comment>
<dbReference type="Pfam" id="PF12833">
    <property type="entry name" value="HTH_18"/>
    <property type="match status" value="1"/>
</dbReference>
<feature type="domain" description="HTH araC/xylS-type" evidence="4">
    <location>
        <begin position="189"/>
        <end position="287"/>
    </location>
</feature>
<protein>
    <submittedName>
        <fullName evidence="5">AraC family transcriptional regulator</fullName>
    </submittedName>
</protein>
<name>A0ABP8MFW4_9BACT</name>
<keyword evidence="6" id="KW-1185">Reference proteome</keyword>
<accession>A0ABP8MFW4</accession>
<dbReference type="PROSITE" id="PS01124">
    <property type="entry name" value="HTH_ARAC_FAMILY_2"/>
    <property type="match status" value="1"/>
</dbReference>
<dbReference type="RefSeq" id="WP_344821755.1">
    <property type="nucleotide sequence ID" value="NZ_BAABEZ010000001.1"/>
</dbReference>
<dbReference type="PANTHER" id="PTHR43280">
    <property type="entry name" value="ARAC-FAMILY TRANSCRIPTIONAL REGULATOR"/>
    <property type="match status" value="1"/>
</dbReference>
<dbReference type="Proteomes" id="UP001501410">
    <property type="component" value="Unassembled WGS sequence"/>
</dbReference>
<proteinExistence type="predicted"/>
<dbReference type="InterPro" id="IPR011051">
    <property type="entry name" value="RmlC_Cupin_sf"/>
</dbReference>
<gene>
    <name evidence="5" type="ORF">GCM10023092_01930</name>
</gene>
<evidence type="ECO:0000313" key="6">
    <source>
        <dbReference type="Proteomes" id="UP001501410"/>
    </source>
</evidence>
<evidence type="ECO:0000256" key="2">
    <source>
        <dbReference type="ARBA" id="ARBA00023125"/>
    </source>
</evidence>
<dbReference type="PANTHER" id="PTHR43280:SF32">
    <property type="entry name" value="TRANSCRIPTIONAL REGULATORY PROTEIN"/>
    <property type="match status" value="1"/>
</dbReference>
<dbReference type="SMART" id="SM00342">
    <property type="entry name" value="HTH_ARAC"/>
    <property type="match status" value="1"/>
</dbReference>
<dbReference type="SUPFAM" id="SSF46689">
    <property type="entry name" value="Homeodomain-like"/>
    <property type="match status" value="1"/>
</dbReference>
<dbReference type="InterPro" id="IPR018060">
    <property type="entry name" value="HTH_AraC"/>
</dbReference>
<evidence type="ECO:0000256" key="1">
    <source>
        <dbReference type="ARBA" id="ARBA00023015"/>
    </source>
</evidence>
<keyword evidence="3" id="KW-0804">Transcription</keyword>
<evidence type="ECO:0000313" key="5">
    <source>
        <dbReference type="EMBL" id="GAA4448794.1"/>
    </source>
</evidence>
<keyword evidence="1" id="KW-0805">Transcription regulation</keyword>